<dbReference type="EMBL" id="CABWLH010000003">
    <property type="protein sequence ID" value="VXA91088.1"/>
    <property type="molecule type" value="Genomic_DNA"/>
</dbReference>
<proteinExistence type="predicted"/>
<sequence length="64" mass="7615">MRYRSIFCSMGVGFFCLDLGLEAFQKNLQTFYLDFKTLYLDFKLYSDYNENISFYVTVLVTSFS</sequence>
<dbReference type="Proteomes" id="UP000433089">
    <property type="component" value="Unassembled WGS sequence"/>
</dbReference>
<evidence type="ECO:0000313" key="1">
    <source>
        <dbReference type="EMBL" id="VXA91088.1"/>
    </source>
</evidence>
<organism evidence="1 2">
    <name type="scientific">Bacillus altitudinis</name>
    <dbReference type="NCBI Taxonomy" id="293387"/>
    <lineage>
        <taxon>Bacteria</taxon>
        <taxon>Bacillati</taxon>
        <taxon>Bacillota</taxon>
        <taxon>Bacilli</taxon>
        <taxon>Bacillales</taxon>
        <taxon>Bacillaceae</taxon>
        <taxon>Bacillus</taxon>
    </lineage>
</organism>
<protein>
    <submittedName>
        <fullName evidence="1">Uncharacterized protein</fullName>
    </submittedName>
</protein>
<dbReference type="AlphaFoldDB" id="A0A653LG42"/>
<evidence type="ECO:0000313" key="2">
    <source>
        <dbReference type="Proteomes" id="UP000433089"/>
    </source>
</evidence>
<gene>
    <name evidence="1" type="ORF">BACI348_110021</name>
</gene>
<name>A0A653LG42_BACAB</name>
<reference evidence="1 2" key="1">
    <citation type="submission" date="2019-10" db="EMBL/GenBank/DDBJ databases">
        <authorList>
            <person name="Karimi E."/>
        </authorList>
    </citation>
    <scope>NUCLEOTIDE SEQUENCE [LARGE SCALE GENOMIC DNA]</scope>
    <source>
        <strain evidence="1">Bacillus sp. 348</strain>
    </source>
</reference>
<accession>A0A653LG42</accession>